<dbReference type="EMBL" id="MU070131">
    <property type="protein sequence ID" value="KAF5829644.1"/>
    <property type="molecule type" value="Genomic_DNA"/>
</dbReference>
<evidence type="ECO:0000313" key="2">
    <source>
        <dbReference type="Proteomes" id="UP000815325"/>
    </source>
</evidence>
<accession>A0ABQ7G4X7</accession>
<comment type="caution">
    <text evidence="1">The sequence shown here is derived from an EMBL/GenBank/DDBJ whole genome shotgun (WGS) entry which is preliminary data.</text>
</comment>
<organism evidence="1 2">
    <name type="scientific">Dunaliella salina</name>
    <name type="common">Green alga</name>
    <name type="synonym">Protococcus salinus</name>
    <dbReference type="NCBI Taxonomy" id="3046"/>
    <lineage>
        <taxon>Eukaryota</taxon>
        <taxon>Viridiplantae</taxon>
        <taxon>Chlorophyta</taxon>
        <taxon>core chlorophytes</taxon>
        <taxon>Chlorophyceae</taxon>
        <taxon>CS clade</taxon>
        <taxon>Chlamydomonadales</taxon>
        <taxon>Dunaliellaceae</taxon>
        <taxon>Dunaliella</taxon>
    </lineage>
</organism>
<proteinExistence type="predicted"/>
<keyword evidence="2" id="KW-1185">Reference proteome</keyword>
<protein>
    <submittedName>
        <fullName evidence="1">Uncharacterized protein</fullName>
    </submittedName>
</protein>
<evidence type="ECO:0000313" key="1">
    <source>
        <dbReference type="EMBL" id="KAF5829644.1"/>
    </source>
</evidence>
<dbReference type="Proteomes" id="UP000815325">
    <property type="component" value="Unassembled WGS sequence"/>
</dbReference>
<dbReference type="PANTHER" id="PTHR31152:SF1">
    <property type="entry name" value="PLAC8 FAMILY PROTEIN"/>
    <property type="match status" value="1"/>
</dbReference>
<name>A0ABQ7G4X7_DUNSA</name>
<gene>
    <name evidence="1" type="ORF">DUNSADRAFT_15694</name>
</gene>
<dbReference type="PANTHER" id="PTHR31152">
    <property type="entry name" value="PLAC8 FAMILY PROTEIN"/>
    <property type="match status" value="1"/>
</dbReference>
<reference evidence="1" key="1">
    <citation type="submission" date="2017-08" db="EMBL/GenBank/DDBJ databases">
        <authorList>
            <person name="Polle J.E."/>
            <person name="Barry K."/>
            <person name="Cushman J."/>
            <person name="Schmutz J."/>
            <person name="Tran D."/>
            <person name="Hathwaick L.T."/>
            <person name="Yim W.C."/>
            <person name="Jenkins J."/>
            <person name="Mckie-Krisberg Z.M."/>
            <person name="Prochnik S."/>
            <person name="Lindquist E."/>
            <person name="Dockter R.B."/>
            <person name="Adam C."/>
            <person name="Molina H."/>
            <person name="Bunkerborg J."/>
            <person name="Jin E."/>
            <person name="Buchheim M."/>
            <person name="Magnuson J."/>
        </authorList>
    </citation>
    <scope>NUCLEOTIDE SEQUENCE</scope>
    <source>
        <strain evidence="1">CCAP 19/18</strain>
    </source>
</reference>
<sequence>MAFPGPSSAKYTALKTRAENKEYVRHWNTPLMSTFPERPGYCCYATWCFYCASWQLRKQALHGDMSRYICCNGVCPCSGRMGEQSAPECCLCLEVVLCFAQSVASTRWMIQDELRLQTTKVCGCMQTQHKIELDERDKNPGMSPVMAPPIQAIAAGGHAYPPPPPPGAYPPPYPYPPPGSYPYPPPPPGGYPYPPPPPGGYPYAPGPPPPAGYPPPTYPNPVYGINYGGPPPPAGYPPPTYPNPVYGINYGAPPPQHKMSK</sequence>